<dbReference type="PANTHER" id="PTHR48047">
    <property type="entry name" value="GLYCOSYLTRANSFERASE"/>
    <property type="match status" value="1"/>
</dbReference>
<comment type="similarity">
    <text evidence="1">Belongs to the UDP-glycosyltransferase family.</text>
</comment>
<evidence type="ECO:0000313" key="5">
    <source>
        <dbReference type="Proteomes" id="UP000467840"/>
    </source>
</evidence>
<keyword evidence="2" id="KW-0328">Glycosyltransferase</keyword>
<keyword evidence="3" id="KW-1133">Transmembrane helix</keyword>
<organism evidence="4 5">
    <name type="scientific">Hevea brasiliensis</name>
    <name type="common">Para rubber tree</name>
    <name type="synonym">Siphonia brasiliensis</name>
    <dbReference type="NCBI Taxonomy" id="3981"/>
    <lineage>
        <taxon>Eukaryota</taxon>
        <taxon>Viridiplantae</taxon>
        <taxon>Streptophyta</taxon>
        <taxon>Embryophyta</taxon>
        <taxon>Tracheophyta</taxon>
        <taxon>Spermatophyta</taxon>
        <taxon>Magnoliopsida</taxon>
        <taxon>eudicotyledons</taxon>
        <taxon>Gunneridae</taxon>
        <taxon>Pentapetalae</taxon>
        <taxon>rosids</taxon>
        <taxon>fabids</taxon>
        <taxon>Malpighiales</taxon>
        <taxon>Euphorbiaceae</taxon>
        <taxon>Crotonoideae</taxon>
        <taxon>Micrandreae</taxon>
        <taxon>Hevea</taxon>
    </lineage>
</organism>
<gene>
    <name evidence="4" type="ORF">GH714_028967</name>
</gene>
<dbReference type="Gene3D" id="3.40.50.2000">
    <property type="entry name" value="Glycogen Phosphorylase B"/>
    <property type="match status" value="1"/>
</dbReference>
<evidence type="ECO:0000256" key="1">
    <source>
        <dbReference type="ARBA" id="ARBA00009995"/>
    </source>
</evidence>
<dbReference type="AlphaFoldDB" id="A0A6A6M1F3"/>
<accession>A0A6A6M1F3</accession>
<keyword evidence="3" id="KW-0472">Membrane</keyword>
<keyword evidence="2" id="KW-0808">Transferase</keyword>
<evidence type="ECO:0000313" key="4">
    <source>
        <dbReference type="EMBL" id="KAF2307472.1"/>
    </source>
</evidence>
<keyword evidence="3" id="KW-0812">Transmembrane</keyword>
<name>A0A6A6M1F3_HEVBR</name>
<evidence type="ECO:0000256" key="2">
    <source>
        <dbReference type="ARBA" id="ARBA00022676"/>
    </source>
</evidence>
<dbReference type="PANTHER" id="PTHR48047:SF241">
    <property type="entry name" value="GLYCOSYLTRANSFERASE"/>
    <property type="match status" value="1"/>
</dbReference>
<feature type="transmembrane region" description="Helical" evidence="3">
    <location>
        <begin position="154"/>
        <end position="173"/>
    </location>
</feature>
<sequence>MIHNMGAFTEQVKVAEQVTYGIIINSFKELEAAYVQEYKKVMRDKVWCIGPISLFNKNNLDKVQRGKKASIEESECFKWLEQQQPGPFIWVLRGGPGKSKDVEEWIVEDGFEERTKGRGLIIRDGFGDQFCNERLVVDVLKIGVKIGTEITAKYILVNIVLVVELLGIAVNVWELRL</sequence>
<dbReference type="GO" id="GO:0035251">
    <property type="term" value="F:UDP-glucosyltransferase activity"/>
    <property type="evidence" value="ECO:0007669"/>
    <property type="project" value="TreeGrafter"/>
</dbReference>
<keyword evidence="5" id="KW-1185">Reference proteome</keyword>
<proteinExistence type="inferred from homology"/>
<dbReference type="Proteomes" id="UP000467840">
    <property type="component" value="Chromosome 9"/>
</dbReference>
<evidence type="ECO:0000256" key="3">
    <source>
        <dbReference type="SAM" id="Phobius"/>
    </source>
</evidence>
<dbReference type="EMBL" id="JAAGAX010000008">
    <property type="protein sequence ID" value="KAF2307472.1"/>
    <property type="molecule type" value="Genomic_DNA"/>
</dbReference>
<comment type="caution">
    <text evidence="4">The sequence shown here is derived from an EMBL/GenBank/DDBJ whole genome shotgun (WGS) entry which is preliminary data.</text>
</comment>
<dbReference type="SUPFAM" id="SSF53756">
    <property type="entry name" value="UDP-Glycosyltransferase/glycogen phosphorylase"/>
    <property type="match status" value="1"/>
</dbReference>
<protein>
    <submittedName>
        <fullName evidence="4">Uncharacterized protein</fullName>
    </submittedName>
</protein>
<reference evidence="4 5" key="1">
    <citation type="journal article" date="2020" name="Mol. Plant">
        <title>The Chromosome-Based Rubber Tree Genome Provides New Insights into Spurge Genome Evolution and Rubber Biosynthesis.</title>
        <authorList>
            <person name="Liu J."/>
            <person name="Shi C."/>
            <person name="Shi C.C."/>
            <person name="Li W."/>
            <person name="Zhang Q.J."/>
            <person name="Zhang Y."/>
            <person name="Li K."/>
            <person name="Lu H.F."/>
            <person name="Shi C."/>
            <person name="Zhu S.T."/>
            <person name="Xiao Z.Y."/>
            <person name="Nan H."/>
            <person name="Yue Y."/>
            <person name="Zhu X.G."/>
            <person name="Wu Y."/>
            <person name="Hong X.N."/>
            <person name="Fan G.Y."/>
            <person name="Tong Y."/>
            <person name="Zhang D."/>
            <person name="Mao C.L."/>
            <person name="Liu Y.L."/>
            <person name="Hao S.J."/>
            <person name="Liu W.Q."/>
            <person name="Lv M.Q."/>
            <person name="Zhang H.B."/>
            <person name="Liu Y."/>
            <person name="Hu-Tang G.R."/>
            <person name="Wang J.P."/>
            <person name="Wang J.H."/>
            <person name="Sun Y.H."/>
            <person name="Ni S.B."/>
            <person name="Chen W.B."/>
            <person name="Zhang X.C."/>
            <person name="Jiao Y.N."/>
            <person name="Eichler E.E."/>
            <person name="Li G.H."/>
            <person name="Liu X."/>
            <person name="Gao L.Z."/>
        </authorList>
    </citation>
    <scope>NUCLEOTIDE SEQUENCE [LARGE SCALE GENOMIC DNA]</scope>
    <source>
        <strain evidence="5">cv. GT1</strain>
        <tissue evidence="4">Leaf</tissue>
    </source>
</reference>